<dbReference type="Gene3D" id="3.40.50.1000">
    <property type="entry name" value="HAD superfamily/HAD-like"/>
    <property type="match status" value="1"/>
</dbReference>
<keyword evidence="2" id="KW-1185">Reference proteome</keyword>
<evidence type="ECO:0000313" key="1">
    <source>
        <dbReference type="EMBL" id="ETX07245.1"/>
    </source>
</evidence>
<dbReference type="Pfam" id="PF13242">
    <property type="entry name" value="Hydrolase_like"/>
    <property type="match status" value="1"/>
</dbReference>
<reference evidence="1 2" key="1">
    <citation type="journal article" date="2014" name="Nature">
        <title>An environmental bacterial taxon with a large and distinct metabolic repertoire.</title>
        <authorList>
            <person name="Wilson M.C."/>
            <person name="Mori T."/>
            <person name="Ruckert C."/>
            <person name="Uria A.R."/>
            <person name="Helf M.J."/>
            <person name="Takada K."/>
            <person name="Gernert C."/>
            <person name="Steffens U.A."/>
            <person name="Heycke N."/>
            <person name="Schmitt S."/>
            <person name="Rinke C."/>
            <person name="Helfrich E.J."/>
            <person name="Brachmann A.O."/>
            <person name="Gurgui C."/>
            <person name="Wakimoto T."/>
            <person name="Kracht M."/>
            <person name="Crusemann M."/>
            <person name="Hentschel U."/>
            <person name="Abe I."/>
            <person name="Matsunaga S."/>
            <person name="Kalinowski J."/>
            <person name="Takeyama H."/>
            <person name="Piel J."/>
        </authorList>
    </citation>
    <scope>NUCLEOTIDE SEQUENCE [LARGE SCALE GENOMIC DNA]</scope>
    <source>
        <strain evidence="2">TSY2</strain>
    </source>
</reference>
<gene>
    <name evidence="1" type="ORF">ETSY2_12270</name>
</gene>
<comment type="caution">
    <text evidence="1">The sequence shown here is derived from an EMBL/GenBank/DDBJ whole genome shotgun (WGS) entry which is preliminary data.</text>
</comment>
<dbReference type="InterPro" id="IPR036412">
    <property type="entry name" value="HAD-like_sf"/>
</dbReference>
<dbReference type="PANTHER" id="PTHR46191">
    <property type="match status" value="1"/>
</dbReference>
<dbReference type="SFLD" id="SFLDS00003">
    <property type="entry name" value="Haloacid_Dehalogenase"/>
    <property type="match status" value="1"/>
</dbReference>
<evidence type="ECO:0008006" key="3">
    <source>
        <dbReference type="Google" id="ProtNLM"/>
    </source>
</evidence>
<evidence type="ECO:0000313" key="2">
    <source>
        <dbReference type="Proteomes" id="UP000019140"/>
    </source>
</evidence>
<name>W4MAN1_9BACT</name>
<dbReference type="EMBL" id="AZHX01000490">
    <property type="protein sequence ID" value="ETX07245.1"/>
    <property type="molecule type" value="Genomic_DNA"/>
</dbReference>
<proteinExistence type="predicted"/>
<protein>
    <recommendedName>
        <fullName evidence="3">Haloacid dehalogenase</fullName>
    </recommendedName>
</protein>
<dbReference type="SUPFAM" id="SSF56784">
    <property type="entry name" value="HAD-like"/>
    <property type="match status" value="1"/>
</dbReference>
<sequence length="294" mass="33435">MSIYQDILDQLQPLQPLPAALSPRTRAFPDCKAMMFDIYGTLLISASGDIGHQEMGVEAMAQALRHLTSLASPIDPKQAFVRYKHHIEQAHASLKQRGIAYPEIDILEIWQDLLAEFDGGTGARACSEQELRRTALAFECNINPVWPMPHFNPVLQRLFESDLYLGIISNAQFYTPILVNLYLGHPEDDSEHIKGFESNLIYFSWKLARAKPDTWAFSQALKYLVKLDIQPHEVLFIGNDRLKDIYPAHHVGMKTCLFAGDQRSLRLREDHELVQGAEPDFIIDDLNQLLDIVL</sequence>
<dbReference type="PATRIC" id="fig|1429439.4.peg.2107"/>
<accession>W4MAN1</accession>
<dbReference type="PANTHER" id="PTHR46191:SF2">
    <property type="entry name" value="HALOACID DEHALOGENASE-LIKE HYDROLASE DOMAIN-CONTAINING PROTEIN 3"/>
    <property type="match status" value="1"/>
</dbReference>
<organism evidence="1 2">
    <name type="scientific">Candidatus Entotheonella gemina</name>
    <dbReference type="NCBI Taxonomy" id="1429439"/>
    <lineage>
        <taxon>Bacteria</taxon>
        <taxon>Pseudomonadati</taxon>
        <taxon>Nitrospinota/Tectimicrobiota group</taxon>
        <taxon>Candidatus Tectimicrobiota</taxon>
        <taxon>Candidatus Entotheonellia</taxon>
        <taxon>Candidatus Entotheonellales</taxon>
        <taxon>Candidatus Entotheonellaceae</taxon>
        <taxon>Candidatus Entotheonella</taxon>
    </lineage>
</organism>
<dbReference type="HOGENOM" id="CLU_075572_0_0_7"/>
<dbReference type="InterPro" id="IPR023214">
    <property type="entry name" value="HAD_sf"/>
</dbReference>
<dbReference type="SFLD" id="SFLDG01129">
    <property type="entry name" value="C1.5:_HAD__Beta-PGM__Phosphata"/>
    <property type="match status" value="1"/>
</dbReference>
<dbReference type="InterPro" id="IPR051828">
    <property type="entry name" value="HAD-like_hydrolase_domain"/>
</dbReference>
<dbReference type="AlphaFoldDB" id="W4MAN1"/>
<dbReference type="Proteomes" id="UP000019140">
    <property type="component" value="Unassembled WGS sequence"/>
</dbReference>